<name>U3A1H0_9EURY</name>
<dbReference type="Proteomes" id="UP000016986">
    <property type="component" value="Unassembled WGS sequence"/>
</dbReference>
<organism evidence="2 3">
    <name type="scientific">Halarchaeum acidiphilum MH1-52-1</name>
    <dbReference type="NCBI Taxonomy" id="1261545"/>
    <lineage>
        <taxon>Archaea</taxon>
        <taxon>Methanobacteriati</taxon>
        <taxon>Methanobacteriota</taxon>
        <taxon>Stenosarchaea group</taxon>
        <taxon>Halobacteria</taxon>
        <taxon>Halobacteriales</taxon>
        <taxon>Halobacteriaceae</taxon>
    </lineage>
</organism>
<reference evidence="2 3" key="1">
    <citation type="submission" date="2013-09" db="EMBL/GenBank/DDBJ databases">
        <title>Whole genome sequencing of Halarchaeum acidiphilum strain MH1-52-1.</title>
        <authorList>
            <person name="Shimane Y."/>
            <person name="Minegishi H."/>
            <person name="Nishi S."/>
            <person name="Echigo A."/>
            <person name="Shuto A."/>
            <person name="Konishi M."/>
            <person name="Ito T."/>
            <person name="Ohkuma M."/>
            <person name="Ohta Y."/>
            <person name="Nagano Y."/>
            <person name="Tsubouchi T."/>
            <person name="Mori K."/>
            <person name="Usui K."/>
            <person name="Kamekura M."/>
            <person name="Usami R."/>
            <person name="Takaki Y."/>
            <person name="Hatada Y."/>
        </authorList>
    </citation>
    <scope>NUCLEOTIDE SEQUENCE [LARGE SCALE GENOMIC DNA]</scope>
    <source>
        <strain evidence="2 3">JCM 16109</strain>
    </source>
</reference>
<evidence type="ECO:0000313" key="3">
    <source>
        <dbReference type="Proteomes" id="UP000016986"/>
    </source>
</evidence>
<evidence type="ECO:0000256" key="1">
    <source>
        <dbReference type="SAM" id="MobiDB-lite"/>
    </source>
</evidence>
<proteinExistence type="predicted"/>
<protein>
    <submittedName>
        <fullName evidence="2">Uncharacterized protein</fullName>
    </submittedName>
</protein>
<sequence>MSDAPAAEDGIRRHGRDRGPATHVTGRYRTPSLNPPDSGNARDPRHRNARRPRKETYLTTPR</sequence>
<feature type="compositionally biased region" description="Basic and acidic residues" evidence="1">
    <location>
        <begin position="9"/>
        <end position="20"/>
    </location>
</feature>
<keyword evidence="3" id="KW-1185">Reference proteome</keyword>
<comment type="caution">
    <text evidence="2">The sequence shown here is derived from an EMBL/GenBank/DDBJ whole genome shotgun (WGS) entry which is preliminary data.</text>
</comment>
<evidence type="ECO:0000313" key="2">
    <source>
        <dbReference type="EMBL" id="GAD51494.1"/>
    </source>
</evidence>
<dbReference type="AlphaFoldDB" id="U3A1H0"/>
<gene>
    <name evidence="2" type="ORF">MBEHAL_0254</name>
</gene>
<feature type="compositionally biased region" description="Basic residues" evidence="1">
    <location>
        <begin position="44"/>
        <end position="53"/>
    </location>
</feature>
<accession>U3A1H0</accession>
<feature type="region of interest" description="Disordered" evidence="1">
    <location>
        <begin position="1"/>
        <end position="62"/>
    </location>
</feature>
<dbReference type="EMBL" id="BATA01000003">
    <property type="protein sequence ID" value="GAD51494.1"/>
    <property type="molecule type" value="Genomic_DNA"/>
</dbReference>